<organism evidence="2 3">
    <name type="scientific">Dioscorea cayennensis subsp. rotundata</name>
    <name type="common">White Guinea yam</name>
    <name type="synonym">Dioscorea rotundata</name>
    <dbReference type="NCBI Taxonomy" id="55577"/>
    <lineage>
        <taxon>Eukaryota</taxon>
        <taxon>Viridiplantae</taxon>
        <taxon>Streptophyta</taxon>
        <taxon>Embryophyta</taxon>
        <taxon>Tracheophyta</taxon>
        <taxon>Spermatophyta</taxon>
        <taxon>Magnoliopsida</taxon>
        <taxon>Liliopsida</taxon>
        <taxon>Dioscoreales</taxon>
        <taxon>Dioscoreaceae</taxon>
        <taxon>Dioscorea</taxon>
    </lineage>
</organism>
<dbReference type="Proteomes" id="UP001515500">
    <property type="component" value="Chromosome 3"/>
</dbReference>
<dbReference type="InterPro" id="IPR014729">
    <property type="entry name" value="Rossmann-like_a/b/a_fold"/>
</dbReference>
<dbReference type="PANTHER" id="PTHR47382:SF3">
    <property type="entry name" value="ADENINE NUCLEOTIDE ALPHA HYDROLASES-LIKE SUPERFAMILY PROTEIN"/>
    <property type="match status" value="1"/>
</dbReference>
<evidence type="ECO:0000256" key="1">
    <source>
        <dbReference type="SAM" id="MobiDB-lite"/>
    </source>
</evidence>
<gene>
    <name evidence="3" type="primary">LOC120252776</name>
</gene>
<evidence type="ECO:0000313" key="3">
    <source>
        <dbReference type="RefSeq" id="XP_039116863.1"/>
    </source>
</evidence>
<protein>
    <submittedName>
        <fullName evidence="3">U-box domain-containing protein 36-like</fullName>
    </submittedName>
</protein>
<dbReference type="PANTHER" id="PTHR47382">
    <property type="entry name" value="U-BOX DOMAIN-CONTAINING PROTEIN 52-LIKE"/>
    <property type="match status" value="1"/>
</dbReference>
<sequence length="237" mass="26159">MGSNSVWEIEEEVANSSSSHNNNNGGIGSYMNGGSLSSSNGEDVYVAVGKKKSSMDALSWALKHLVKPSSFVYLVHVFPEVHHVPTPLGLVPKSHVSAQQVETYMGQQRIKRREMLQKLMDLCHSSQVQVDTLLIESDSIAKAVLDLIPVLNIKRLIVGASKSNLRKLKGSSKAEQIQKSAPQYCEVTIICDGKQVNDIDHKEKSSSNSKNVSEKHEKDGRKQVIKSSCYCFSKKFL</sequence>
<accession>A0AB40APY5</accession>
<feature type="compositionally biased region" description="Basic and acidic residues" evidence="1">
    <location>
        <begin position="212"/>
        <end position="221"/>
    </location>
</feature>
<dbReference type="Gene3D" id="3.40.50.620">
    <property type="entry name" value="HUPs"/>
    <property type="match status" value="1"/>
</dbReference>
<dbReference type="SUPFAM" id="SSF52402">
    <property type="entry name" value="Adenine nucleotide alpha hydrolases-like"/>
    <property type="match status" value="1"/>
</dbReference>
<name>A0AB40APY5_DIOCR</name>
<keyword evidence="2" id="KW-1185">Reference proteome</keyword>
<reference evidence="3" key="1">
    <citation type="submission" date="2025-08" db="UniProtKB">
        <authorList>
            <consortium name="RefSeq"/>
        </authorList>
    </citation>
    <scope>IDENTIFICATION</scope>
</reference>
<dbReference type="AlphaFoldDB" id="A0AB40APY5"/>
<dbReference type="RefSeq" id="XP_039116863.1">
    <property type="nucleotide sequence ID" value="XM_039260929.1"/>
</dbReference>
<feature type="region of interest" description="Disordered" evidence="1">
    <location>
        <begin position="200"/>
        <end position="221"/>
    </location>
</feature>
<proteinExistence type="predicted"/>
<dbReference type="CDD" id="cd01989">
    <property type="entry name" value="USP_STK_Ubox_N"/>
    <property type="match status" value="1"/>
</dbReference>
<dbReference type="GeneID" id="120252776"/>
<evidence type="ECO:0000313" key="2">
    <source>
        <dbReference type="Proteomes" id="UP001515500"/>
    </source>
</evidence>